<comment type="caution">
    <text evidence="1">The sequence shown here is derived from an EMBL/GenBank/DDBJ whole genome shotgun (WGS) entry which is preliminary data.</text>
</comment>
<dbReference type="GO" id="GO:0016740">
    <property type="term" value="F:transferase activity"/>
    <property type="evidence" value="ECO:0007669"/>
    <property type="project" value="UniProtKB-KW"/>
</dbReference>
<dbReference type="Gene3D" id="3.40.50.2000">
    <property type="entry name" value="Glycogen Phosphorylase B"/>
    <property type="match status" value="1"/>
</dbReference>
<keyword evidence="1" id="KW-0808">Transferase</keyword>
<evidence type="ECO:0000313" key="1">
    <source>
        <dbReference type="EMBL" id="RUO41286.1"/>
    </source>
</evidence>
<dbReference type="RefSeq" id="WP_169930018.1">
    <property type="nucleotide sequence ID" value="NZ_PIPR01000001.1"/>
</dbReference>
<dbReference type="SUPFAM" id="SSF53756">
    <property type="entry name" value="UDP-Glycosyltransferase/glycogen phosphorylase"/>
    <property type="match status" value="1"/>
</dbReference>
<dbReference type="EMBL" id="PIPR01000001">
    <property type="protein sequence ID" value="RUO41286.1"/>
    <property type="molecule type" value="Genomic_DNA"/>
</dbReference>
<sequence length="352" mass="39743">MRILIGIQGTGNGHISRCAALAEALQRYSVDVDYLVSGRERSALFDMQVFGDYAWRQGLTFAVKDGRLALFETLQRNRWRTFWNDVNALDLSAYDLVVSDFEPVTAWAGRQQQQRVIGIGRQFAFFDRLPSLPVQATQRQLLRWFAPVSDAVGMHWLADSPSILPPVIHQRATTQTAVNEHQIIVYLPFEPLAAVHRLLAGFPGYQFHIFHPQAERKSIDHLHYYAPSRLEFADVFASSNGVISNAGFETASEALAAGKKLLVRPLAGQFEQQANATCLADQRLATVMSDLDPYVLGDWLQQGRAKKFHWPHVADHIAQWLASGAEQSVHELSQKVWRQCEFDDYFGLLQHG</sequence>
<evidence type="ECO:0000313" key="2">
    <source>
        <dbReference type="Proteomes" id="UP000287766"/>
    </source>
</evidence>
<protein>
    <submittedName>
        <fullName evidence="1">Glycosyltransferase</fullName>
    </submittedName>
</protein>
<dbReference type="Proteomes" id="UP000287766">
    <property type="component" value="Unassembled WGS sequence"/>
</dbReference>
<proteinExistence type="predicted"/>
<keyword evidence="2" id="KW-1185">Reference proteome</keyword>
<organism evidence="1 2">
    <name type="scientific">Pseudidiomarina aestuarii</name>
    <dbReference type="NCBI Taxonomy" id="624146"/>
    <lineage>
        <taxon>Bacteria</taxon>
        <taxon>Pseudomonadati</taxon>
        <taxon>Pseudomonadota</taxon>
        <taxon>Gammaproteobacteria</taxon>
        <taxon>Alteromonadales</taxon>
        <taxon>Idiomarinaceae</taxon>
        <taxon>Pseudidiomarina</taxon>
    </lineage>
</organism>
<reference evidence="2" key="1">
    <citation type="journal article" date="2018" name="Front. Microbiol.">
        <title>Genome-Based Analysis Reveals the Taxonomy and Diversity of the Family Idiomarinaceae.</title>
        <authorList>
            <person name="Liu Y."/>
            <person name="Lai Q."/>
            <person name="Shao Z."/>
        </authorList>
    </citation>
    <scope>NUCLEOTIDE SEQUENCE [LARGE SCALE GENOMIC DNA]</scope>
    <source>
        <strain evidence="2">KYW314</strain>
    </source>
</reference>
<name>A0A7Z7ETP3_9GAMM</name>
<dbReference type="AlphaFoldDB" id="A0A7Z7ETP3"/>
<gene>
    <name evidence="1" type="ORF">CWE22_03665</name>
</gene>
<dbReference type="Pfam" id="PF13528">
    <property type="entry name" value="Glyco_trans_1_3"/>
    <property type="match status" value="1"/>
</dbReference>
<accession>A0A7Z7ETP3</accession>